<evidence type="ECO:0000313" key="2">
    <source>
        <dbReference type="Proteomes" id="UP000250123"/>
    </source>
</evidence>
<name>A0A330M0A8_9GAMM</name>
<gene>
    <name evidence="1" type="ORF">SHEWBE_2143</name>
</gene>
<organism evidence="1 2">
    <name type="scientific">Shewanella benthica</name>
    <dbReference type="NCBI Taxonomy" id="43661"/>
    <lineage>
        <taxon>Bacteria</taxon>
        <taxon>Pseudomonadati</taxon>
        <taxon>Pseudomonadota</taxon>
        <taxon>Gammaproteobacteria</taxon>
        <taxon>Alteromonadales</taxon>
        <taxon>Shewanellaceae</taxon>
        <taxon>Shewanella</taxon>
    </lineage>
</organism>
<accession>A0A330M0A8</accession>
<reference evidence="2" key="1">
    <citation type="submission" date="2018-06" db="EMBL/GenBank/DDBJ databases">
        <authorList>
            <person name="Cea G.-C."/>
            <person name="William W."/>
        </authorList>
    </citation>
    <scope>NUCLEOTIDE SEQUENCE [LARGE SCALE GENOMIC DNA]</scope>
    <source>
        <strain evidence="2">DB21MT-2</strain>
    </source>
</reference>
<evidence type="ECO:0000313" key="1">
    <source>
        <dbReference type="EMBL" id="SQH76109.1"/>
    </source>
</evidence>
<protein>
    <submittedName>
        <fullName evidence="1">Uncharacterized protein</fullName>
    </submittedName>
</protein>
<dbReference type="KEGG" id="sbk:SHEWBE_2143"/>
<dbReference type="Proteomes" id="UP000250123">
    <property type="component" value="Chromosome SHEWBE"/>
</dbReference>
<proteinExistence type="predicted"/>
<sequence length="109" mass="12102">MWLMYSSVAQGNLQSLSTSLDQLEHFCYILQNKTLSDSSPYLFQSRHGICYARIVVAEILHPSLGKCIPPVMITGELARPGREQPQQVTHVANVLKCGARGTSNLLVHH</sequence>
<dbReference type="EMBL" id="LS483452">
    <property type="protein sequence ID" value="SQH76109.1"/>
    <property type="molecule type" value="Genomic_DNA"/>
</dbReference>
<dbReference type="AlphaFoldDB" id="A0A330M0A8"/>